<dbReference type="Proteomes" id="UP000317371">
    <property type="component" value="Unassembled WGS sequence"/>
</dbReference>
<sequence length="318" mass="35263">MQIPLLFGPYGGGALAHAERLADYGVNAVWFHGFDADAFEACRRHNLAACVEFKTFRANFDERPELIPIGVDGQPIRYGRLVQGVCLSQEEFLEEVETALVEGVRTFQPTGIWLDYLTYAGWFETPAPDLQESCFCPSCIAEFCQATGIDADTPQAILAHHRDAWTRHKCERIAAFARHYGAIIRAHLPGCVVGAYMCPWRPDEFDGALRRIFAQDYSLLAPAIDVFTPLIYARKSGRAADWGRAFLESARDFVPADRHIQLILDVLDFPDSLEHVAASREPSWGIQLFGGASIFAEPDAARIFAAAVERMRAALGGP</sequence>
<dbReference type="AlphaFoldDB" id="A0A540V9J8"/>
<dbReference type="OrthoDB" id="2537181at2"/>
<dbReference type="Gene3D" id="3.20.20.80">
    <property type="entry name" value="Glycosidases"/>
    <property type="match status" value="1"/>
</dbReference>
<gene>
    <name evidence="1" type="ORF">FKZ61_21445</name>
</gene>
<comment type="caution">
    <text evidence="1">The sequence shown here is derived from an EMBL/GenBank/DDBJ whole genome shotgun (WGS) entry which is preliminary data.</text>
</comment>
<evidence type="ECO:0008006" key="3">
    <source>
        <dbReference type="Google" id="ProtNLM"/>
    </source>
</evidence>
<dbReference type="InParanoid" id="A0A540V9J8"/>
<evidence type="ECO:0000313" key="1">
    <source>
        <dbReference type="EMBL" id="TQE93436.1"/>
    </source>
</evidence>
<name>A0A540V9J8_9CHLR</name>
<dbReference type="EMBL" id="VIGC01000040">
    <property type="protein sequence ID" value="TQE93436.1"/>
    <property type="molecule type" value="Genomic_DNA"/>
</dbReference>
<proteinExistence type="predicted"/>
<reference evidence="1 2" key="1">
    <citation type="submission" date="2019-06" db="EMBL/GenBank/DDBJ databases">
        <title>Genome sequence of Litorilinea aerophila BAA-2444.</title>
        <authorList>
            <person name="Maclea K.S."/>
            <person name="Maurais E.G."/>
            <person name="Iannazzi L.C."/>
        </authorList>
    </citation>
    <scope>NUCLEOTIDE SEQUENCE [LARGE SCALE GENOMIC DNA]</scope>
    <source>
        <strain evidence="1 2">ATCC BAA-2444</strain>
    </source>
</reference>
<protein>
    <recommendedName>
        <fullName evidence="3">DUF4015 domain-containing protein</fullName>
    </recommendedName>
</protein>
<keyword evidence="2" id="KW-1185">Reference proteome</keyword>
<organism evidence="1 2">
    <name type="scientific">Litorilinea aerophila</name>
    <dbReference type="NCBI Taxonomy" id="1204385"/>
    <lineage>
        <taxon>Bacteria</taxon>
        <taxon>Bacillati</taxon>
        <taxon>Chloroflexota</taxon>
        <taxon>Caldilineae</taxon>
        <taxon>Caldilineales</taxon>
        <taxon>Caldilineaceae</taxon>
        <taxon>Litorilinea</taxon>
    </lineage>
</organism>
<evidence type="ECO:0000313" key="2">
    <source>
        <dbReference type="Proteomes" id="UP000317371"/>
    </source>
</evidence>
<dbReference type="RefSeq" id="WP_141612217.1">
    <property type="nucleotide sequence ID" value="NZ_VIGC02000040.1"/>
</dbReference>
<accession>A0A540V9J8</accession>